<feature type="domain" description="Sulfatase N-terminal" evidence="4">
    <location>
        <begin position="300"/>
        <end position="471"/>
    </location>
</feature>
<feature type="chain" id="PRO_5010472959" evidence="3">
    <location>
        <begin position="20"/>
        <end position="727"/>
    </location>
</feature>
<dbReference type="GO" id="GO:0000272">
    <property type="term" value="P:polysaccharide catabolic process"/>
    <property type="evidence" value="ECO:0007669"/>
    <property type="project" value="InterPro"/>
</dbReference>
<evidence type="ECO:0000313" key="8">
    <source>
        <dbReference type="Proteomes" id="UP000186904"/>
    </source>
</evidence>
<name>A0A1H9QBP6_9GAMM</name>
<dbReference type="RefSeq" id="WP_074778066.1">
    <property type="nucleotide sequence ID" value="NZ_FOGN01000001.1"/>
</dbReference>
<feature type="signal peptide" evidence="3">
    <location>
        <begin position="1"/>
        <end position="19"/>
    </location>
</feature>
<evidence type="ECO:0000313" key="6">
    <source>
        <dbReference type="EMBL" id="SFL67411.1"/>
    </source>
</evidence>
<dbReference type="Proteomes" id="UP000186599">
    <property type="component" value="Unassembled WGS sequence"/>
</dbReference>
<feature type="domain" description="Sulfatase N-terminal" evidence="4">
    <location>
        <begin position="42"/>
        <end position="178"/>
    </location>
</feature>
<protein>
    <submittedName>
        <fullName evidence="5">Arylsulfatase A</fullName>
    </submittedName>
</protein>
<dbReference type="Gene3D" id="3.40.720.10">
    <property type="entry name" value="Alkaline Phosphatase, subunit A"/>
    <property type="match status" value="2"/>
</dbReference>
<reference evidence="7 8" key="1">
    <citation type="submission" date="2016-10" db="EMBL/GenBank/DDBJ databases">
        <authorList>
            <person name="de Groot N.N."/>
        </authorList>
    </citation>
    <scope>NUCLEOTIDE SEQUENCE [LARGE SCALE GENOMIC DNA]</scope>
    <source>
        <strain evidence="6 7">CGMCC 1.9095</strain>
        <strain evidence="5 8">DSM 22558</strain>
    </source>
</reference>
<dbReference type="GO" id="GO:0004065">
    <property type="term" value="F:arylsulfatase activity"/>
    <property type="evidence" value="ECO:0007669"/>
    <property type="project" value="TreeGrafter"/>
</dbReference>
<dbReference type="Gene3D" id="1.10.1330.10">
    <property type="entry name" value="Dockerin domain"/>
    <property type="match status" value="1"/>
</dbReference>
<keyword evidence="2" id="KW-0378">Hydrolase</keyword>
<keyword evidence="3" id="KW-0732">Signal</keyword>
<evidence type="ECO:0000256" key="3">
    <source>
        <dbReference type="SAM" id="SignalP"/>
    </source>
</evidence>
<dbReference type="SUPFAM" id="SSF63446">
    <property type="entry name" value="Type I dockerin domain"/>
    <property type="match status" value="1"/>
</dbReference>
<dbReference type="EMBL" id="FOGN01000001">
    <property type="protein sequence ID" value="SER57941.1"/>
    <property type="molecule type" value="Genomic_DNA"/>
</dbReference>
<dbReference type="InterPro" id="IPR017850">
    <property type="entry name" value="Alkaline_phosphatase_core_sf"/>
</dbReference>
<comment type="similarity">
    <text evidence="1">Belongs to the sulfatase family.</text>
</comment>
<evidence type="ECO:0000259" key="4">
    <source>
        <dbReference type="Pfam" id="PF00884"/>
    </source>
</evidence>
<dbReference type="PANTHER" id="PTHR42693">
    <property type="entry name" value="ARYLSULFATASE FAMILY MEMBER"/>
    <property type="match status" value="1"/>
</dbReference>
<dbReference type="Pfam" id="PF00884">
    <property type="entry name" value="Sulfatase"/>
    <property type="match status" value="2"/>
</dbReference>
<organism evidence="5 8">
    <name type="scientific">Halopseudomonas bauzanensis</name>
    <dbReference type="NCBI Taxonomy" id="653930"/>
    <lineage>
        <taxon>Bacteria</taxon>
        <taxon>Pseudomonadati</taxon>
        <taxon>Pseudomonadota</taxon>
        <taxon>Gammaproteobacteria</taxon>
        <taxon>Pseudomonadales</taxon>
        <taxon>Pseudomonadaceae</taxon>
        <taxon>Halopseudomonas</taxon>
    </lineage>
</organism>
<dbReference type="InterPro" id="IPR036439">
    <property type="entry name" value="Dockerin_dom_sf"/>
</dbReference>
<dbReference type="AlphaFoldDB" id="A0A1H9QBP6"/>
<dbReference type="InterPro" id="IPR000917">
    <property type="entry name" value="Sulfatase_N"/>
</dbReference>
<evidence type="ECO:0000256" key="2">
    <source>
        <dbReference type="ARBA" id="ARBA00022801"/>
    </source>
</evidence>
<dbReference type="PANTHER" id="PTHR42693:SF53">
    <property type="entry name" value="ENDO-4-O-SULFATASE"/>
    <property type="match status" value="1"/>
</dbReference>
<dbReference type="PROSITE" id="PS51257">
    <property type="entry name" value="PROKAR_LIPOPROTEIN"/>
    <property type="match status" value="1"/>
</dbReference>
<evidence type="ECO:0000256" key="1">
    <source>
        <dbReference type="ARBA" id="ARBA00008779"/>
    </source>
</evidence>
<sequence>MQFKLLRQGALLVASMSLASCWLDSDSSSSSSNDPPAADQPPNILFVIMDDVGIDQMESFGYGGNKPPAVPSIDAIADSGIRFRNAWAMPECSPSRSTFMTGLYPMRTDVLQAIGPSDLSNSHVSPWDMTIAKVLATAGYESGMFGKFHLGGPENNPAENSAPAALGWEYFYGWGGLPGSIDTTAGGVGDEGDYSCGFVPGEDDPGGAYGGACFVPNPGGSASCSDIAGVNSFGEPAGLQCLTQGGVLVPDATCQDGQPSYVKFDQENGHYVSPLLINWDGEVEEVSLADPRSRGYRATIEVDSAIDWINTRSDDTPWMATVSFSSAHTPLQHAPAALVPSGATQILRADCTADAPLNQKNITDTMIESLDTELGRLLVETGIATRANDGSLNYDPQATDVMVVVVGDNGSFPLTVKEGFDPQRAKGTAYQTGVWVPLVVSGPMVEQPSRNVEHMVNAVDLFQLFADVAGVDLAEVAPQGNDAEEMFSYLSNPSQGSVRELNFAHGGLNIQANDGVNGPCVFNGALCSHTPTTKSVCGDNGGVWWGAEADVGVDGVLKEVEHCWQVNQAIHEDSPADYEQNKIDMAATEYMAMRNDEFKLVRNLGLDYDPLTDGSKRIATEEFYRIDQAAPQATLDVDGTDLLEGSLTAIERENFEELEYQLDLLLSSHKACPGDGNGDGVVDQTDIDNYQQLNAEWGKSSMYDFNHDGLTDGQDLAIIQANLGDCP</sequence>
<accession>A0A1H9QBP6</accession>
<proteinExistence type="inferred from homology"/>
<dbReference type="EMBL" id="FOUA01000001">
    <property type="protein sequence ID" value="SFL67411.1"/>
    <property type="molecule type" value="Genomic_DNA"/>
</dbReference>
<dbReference type="SUPFAM" id="SSF53649">
    <property type="entry name" value="Alkaline phosphatase-like"/>
    <property type="match status" value="1"/>
</dbReference>
<keyword evidence="7" id="KW-1185">Reference proteome</keyword>
<dbReference type="Proteomes" id="UP000186904">
    <property type="component" value="Unassembled WGS sequence"/>
</dbReference>
<evidence type="ECO:0000313" key="5">
    <source>
        <dbReference type="EMBL" id="SER57941.1"/>
    </source>
</evidence>
<gene>
    <name evidence="6" type="ORF">SAMN04487855_0657</name>
    <name evidence="5" type="ORF">SAMN05216589_0969</name>
</gene>
<evidence type="ECO:0000313" key="7">
    <source>
        <dbReference type="Proteomes" id="UP000186599"/>
    </source>
</evidence>
<dbReference type="InterPro" id="IPR050738">
    <property type="entry name" value="Sulfatase"/>
</dbReference>
<dbReference type="STRING" id="653930.SAMN05216589_0969"/>